<evidence type="ECO:0000313" key="1">
    <source>
        <dbReference type="EMBL" id="WMV12885.1"/>
    </source>
</evidence>
<gene>
    <name evidence="1" type="ORF">MTR67_006270</name>
</gene>
<reference evidence="1" key="1">
    <citation type="submission" date="2023-08" db="EMBL/GenBank/DDBJ databases">
        <title>A de novo genome assembly of Solanum verrucosum Schlechtendal, a Mexican diploid species geographically isolated from the other diploid A-genome species in potato relatives.</title>
        <authorList>
            <person name="Hosaka K."/>
        </authorList>
    </citation>
    <scope>NUCLEOTIDE SEQUENCE</scope>
    <source>
        <tissue evidence="1">Young leaves</tissue>
    </source>
</reference>
<keyword evidence="2" id="KW-1185">Reference proteome</keyword>
<organism evidence="1 2">
    <name type="scientific">Solanum verrucosum</name>
    <dbReference type="NCBI Taxonomy" id="315347"/>
    <lineage>
        <taxon>Eukaryota</taxon>
        <taxon>Viridiplantae</taxon>
        <taxon>Streptophyta</taxon>
        <taxon>Embryophyta</taxon>
        <taxon>Tracheophyta</taxon>
        <taxon>Spermatophyta</taxon>
        <taxon>Magnoliopsida</taxon>
        <taxon>eudicotyledons</taxon>
        <taxon>Gunneridae</taxon>
        <taxon>Pentapetalae</taxon>
        <taxon>asterids</taxon>
        <taxon>lamiids</taxon>
        <taxon>Solanales</taxon>
        <taxon>Solanaceae</taxon>
        <taxon>Solanoideae</taxon>
        <taxon>Solaneae</taxon>
        <taxon>Solanum</taxon>
    </lineage>
</organism>
<dbReference type="Proteomes" id="UP001234989">
    <property type="component" value="Chromosome 1"/>
</dbReference>
<protein>
    <submittedName>
        <fullName evidence="1">Uncharacterized protein</fullName>
    </submittedName>
</protein>
<sequence>MVLFCFPGKSDQKRSTQCGSSRNFIGIGNGVFIFKRKPPRRDVATRFTKLSEKKFKILEALPLDAETVERPLVLIGG</sequence>
<dbReference type="AlphaFoldDB" id="A0AAF0Q158"/>
<dbReference type="EMBL" id="CP133612">
    <property type="protein sequence ID" value="WMV12885.1"/>
    <property type="molecule type" value="Genomic_DNA"/>
</dbReference>
<evidence type="ECO:0000313" key="2">
    <source>
        <dbReference type="Proteomes" id="UP001234989"/>
    </source>
</evidence>
<accession>A0AAF0Q158</accession>
<proteinExistence type="predicted"/>
<name>A0AAF0Q158_SOLVR</name>